<sequence>MKTKQGIVDFDLPTASKKIAKELLNKGATFTRLKGTAIYSINFKGNSYEFYGDFTPSIPYMWGIVLSRRHFWTEILKGSKIKVVVNSYSNHDKIRVFITNNHFYNALLEKKVYLKVDGVTKLNDLIKQENIKRINSNDPLQIPLKIYSKRVDLKRIVKNGKMVLIEGNYDYENITDSISPQIIETAKKVMNSFPRLGYICLELVTEDVRKHRPTYAVSNLFISPGINIFSGLIKNKNLREASDIIIENMLSYNKPFNICNKYQ</sequence>
<organism evidence="1 2">
    <name type="scientific">Candidatus Curtissbacteria bacterium GW2011_GWC2_38_9</name>
    <dbReference type="NCBI Taxonomy" id="1618414"/>
    <lineage>
        <taxon>Bacteria</taxon>
        <taxon>Candidatus Curtissiibacteriota</taxon>
    </lineage>
</organism>
<dbReference type="AlphaFoldDB" id="A0A0G0PK28"/>
<evidence type="ECO:0000313" key="1">
    <source>
        <dbReference type="EMBL" id="KKQ89631.1"/>
    </source>
</evidence>
<gene>
    <name evidence="1" type="ORF">UT12_C0010G0002</name>
</gene>
<protein>
    <submittedName>
        <fullName evidence="1">Uncharacterized protein</fullName>
    </submittedName>
</protein>
<reference evidence="1 2" key="1">
    <citation type="journal article" date="2015" name="Nature">
        <title>rRNA introns, odd ribosomes, and small enigmatic genomes across a large radiation of phyla.</title>
        <authorList>
            <person name="Brown C.T."/>
            <person name="Hug L.A."/>
            <person name="Thomas B.C."/>
            <person name="Sharon I."/>
            <person name="Castelle C.J."/>
            <person name="Singh A."/>
            <person name="Wilkins M.J."/>
            <person name="Williams K.H."/>
            <person name="Banfield J.F."/>
        </authorList>
    </citation>
    <scope>NUCLEOTIDE SEQUENCE [LARGE SCALE GENOMIC DNA]</scope>
</reference>
<dbReference type="EMBL" id="LBVP01000010">
    <property type="protein sequence ID" value="KKQ89631.1"/>
    <property type="molecule type" value="Genomic_DNA"/>
</dbReference>
<accession>A0A0G0PK28</accession>
<name>A0A0G0PK28_9BACT</name>
<dbReference type="Proteomes" id="UP000034893">
    <property type="component" value="Unassembled WGS sequence"/>
</dbReference>
<evidence type="ECO:0000313" key="2">
    <source>
        <dbReference type="Proteomes" id="UP000034893"/>
    </source>
</evidence>
<comment type="caution">
    <text evidence="1">The sequence shown here is derived from an EMBL/GenBank/DDBJ whole genome shotgun (WGS) entry which is preliminary data.</text>
</comment>
<proteinExistence type="predicted"/>